<accession>A0A6G7PWH4</accession>
<dbReference type="SUPFAM" id="SSF51658">
    <property type="entry name" value="Xylose isomerase-like"/>
    <property type="match status" value="1"/>
</dbReference>
<sequence>MAVLALPNIFGSDAETLARFAYNHGFKAIDWTLEPSSTLSDLREQIKILEGLEVRFHARFFGIDIAYSDQRAQEALEIYRRFIDLVSLVGGRHLTIHIGLGVKPEDLSLEVAKRNLTSLACYGRQRGVLVSLENITRGWTANPEILRDLVSRGVGLTFDIGHALVVSQRLKRDLYWEYLRPHYQKVFSAHIYHTETPRGHEPPKSLEDIRPRLDVLRWLPNCNWWVIELHRPEEVLACQQILRKYLQGKRSYEMSSPPPRWSGRPRAASL</sequence>
<proteinExistence type="predicted"/>
<keyword evidence="4" id="KW-1185">Reference proteome</keyword>
<dbReference type="KEGG" id="tav:G4V39_07100"/>
<dbReference type="InterPro" id="IPR036237">
    <property type="entry name" value="Xyl_isomerase-like_sf"/>
</dbReference>
<gene>
    <name evidence="3" type="ORF">G4V39_07100</name>
</gene>
<evidence type="ECO:0000256" key="1">
    <source>
        <dbReference type="SAM" id="MobiDB-lite"/>
    </source>
</evidence>
<name>A0A6G7PWH4_9BACT</name>
<feature type="region of interest" description="Disordered" evidence="1">
    <location>
        <begin position="251"/>
        <end position="270"/>
    </location>
</feature>
<dbReference type="InterPro" id="IPR013022">
    <property type="entry name" value="Xyl_isomerase-like_TIM-brl"/>
</dbReference>
<evidence type="ECO:0000313" key="3">
    <source>
        <dbReference type="EMBL" id="QIJ72045.1"/>
    </source>
</evidence>
<dbReference type="GO" id="GO:0016853">
    <property type="term" value="F:isomerase activity"/>
    <property type="evidence" value="ECO:0007669"/>
    <property type="project" value="UniProtKB-KW"/>
</dbReference>
<keyword evidence="3" id="KW-0413">Isomerase</keyword>
<dbReference type="EMBL" id="CP048877">
    <property type="protein sequence ID" value="QIJ72045.1"/>
    <property type="molecule type" value="Genomic_DNA"/>
</dbReference>
<evidence type="ECO:0000259" key="2">
    <source>
        <dbReference type="Pfam" id="PF01261"/>
    </source>
</evidence>
<feature type="compositionally biased region" description="Low complexity" evidence="1">
    <location>
        <begin position="261"/>
        <end position="270"/>
    </location>
</feature>
<evidence type="ECO:0000313" key="4">
    <source>
        <dbReference type="Proteomes" id="UP000502179"/>
    </source>
</evidence>
<dbReference type="Pfam" id="PF01261">
    <property type="entry name" value="AP_endonuc_2"/>
    <property type="match status" value="1"/>
</dbReference>
<organism evidence="3 4">
    <name type="scientific">Thermosulfuriphilus ammonigenes</name>
    <dbReference type="NCBI Taxonomy" id="1936021"/>
    <lineage>
        <taxon>Bacteria</taxon>
        <taxon>Pseudomonadati</taxon>
        <taxon>Thermodesulfobacteriota</taxon>
        <taxon>Thermodesulfobacteria</taxon>
        <taxon>Thermodesulfobacteriales</taxon>
        <taxon>Thermodesulfobacteriaceae</taxon>
        <taxon>Thermosulfuriphilus</taxon>
    </lineage>
</organism>
<dbReference type="Gene3D" id="3.20.20.150">
    <property type="entry name" value="Divalent-metal-dependent TIM barrel enzymes"/>
    <property type="match status" value="1"/>
</dbReference>
<feature type="domain" description="Xylose isomerase-like TIM barrel" evidence="2">
    <location>
        <begin position="20"/>
        <end position="197"/>
    </location>
</feature>
<reference evidence="3 4" key="1">
    <citation type="submission" date="2020-02" db="EMBL/GenBank/DDBJ databases">
        <title>Genome analysis of Thermosulfuriphilus ammonigenes ST65T, an anaerobic thermophilic chemolithoautotrophic bacterium isolated from a deep-sea hydrothermal vent.</title>
        <authorList>
            <person name="Slobodkina G."/>
            <person name="Allioux M."/>
            <person name="Merkel A."/>
            <person name="Alain K."/>
            <person name="Jebbar M."/>
            <person name="Slobodkin A."/>
        </authorList>
    </citation>
    <scope>NUCLEOTIDE SEQUENCE [LARGE SCALE GENOMIC DNA]</scope>
    <source>
        <strain evidence="3 4">ST65</strain>
    </source>
</reference>
<dbReference type="Proteomes" id="UP000502179">
    <property type="component" value="Chromosome"/>
</dbReference>
<dbReference type="RefSeq" id="WP_166032262.1">
    <property type="nucleotide sequence ID" value="NZ_CP048877.1"/>
</dbReference>
<dbReference type="AlphaFoldDB" id="A0A6G7PWH4"/>
<protein>
    <submittedName>
        <fullName evidence="3">Sugar phosphate isomerase/epimerase</fullName>
    </submittedName>
</protein>